<evidence type="ECO:0000256" key="2">
    <source>
        <dbReference type="SAM" id="Phobius"/>
    </source>
</evidence>
<protein>
    <submittedName>
        <fullName evidence="3">Uncharacterized protein</fullName>
    </submittedName>
</protein>
<organism evidence="3 4">
    <name type="scientific">Madurella fahalii</name>
    <dbReference type="NCBI Taxonomy" id="1157608"/>
    <lineage>
        <taxon>Eukaryota</taxon>
        <taxon>Fungi</taxon>
        <taxon>Dikarya</taxon>
        <taxon>Ascomycota</taxon>
        <taxon>Pezizomycotina</taxon>
        <taxon>Sordariomycetes</taxon>
        <taxon>Sordariomycetidae</taxon>
        <taxon>Sordariales</taxon>
        <taxon>Sordariales incertae sedis</taxon>
        <taxon>Madurella</taxon>
    </lineage>
</organism>
<dbReference type="GeneID" id="98180805"/>
<evidence type="ECO:0000313" key="4">
    <source>
        <dbReference type="Proteomes" id="UP001628179"/>
    </source>
</evidence>
<keyword evidence="2" id="KW-1133">Transmembrane helix</keyword>
<dbReference type="Proteomes" id="UP001628179">
    <property type="component" value="Unassembled WGS sequence"/>
</dbReference>
<feature type="transmembrane region" description="Helical" evidence="2">
    <location>
        <begin position="60"/>
        <end position="83"/>
    </location>
</feature>
<feature type="region of interest" description="Disordered" evidence="1">
    <location>
        <begin position="90"/>
        <end position="110"/>
    </location>
</feature>
<dbReference type="EMBL" id="BAAFSV010000006">
    <property type="protein sequence ID" value="GAB1319853.1"/>
    <property type="molecule type" value="Genomic_DNA"/>
</dbReference>
<feature type="transmembrane region" description="Helical" evidence="2">
    <location>
        <begin position="21"/>
        <end position="48"/>
    </location>
</feature>
<reference evidence="3 4" key="1">
    <citation type="submission" date="2024-09" db="EMBL/GenBank/DDBJ databases">
        <title>Itraconazole resistance in Madurella fahalii resulting from another homologue of gene encoding cytochrome P450 14-alpha sterol demethylase (CYP51).</title>
        <authorList>
            <person name="Yoshioka I."/>
            <person name="Fahal A.H."/>
            <person name="Kaneko S."/>
            <person name="Yaguchi T."/>
        </authorList>
    </citation>
    <scope>NUCLEOTIDE SEQUENCE [LARGE SCALE GENOMIC DNA]</scope>
    <source>
        <strain evidence="3 4">IFM 68171</strain>
    </source>
</reference>
<sequence length="110" mass="11342">MAVTSAITDLVKSVAELLSSVFGTAYTIVHSFLSGLIGLFAGFFAFIGDLTKGVFDVVGGVGRFIAGNIVILGILGAAGYAYVKFIQPQQQQQGSKPAAVNGGAQEKKTN</sequence>
<evidence type="ECO:0000313" key="3">
    <source>
        <dbReference type="EMBL" id="GAB1319853.1"/>
    </source>
</evidence>
<keyword evidence="2" id="KW-0812">Transmembrane</keyword>
<proteinExistence type="predicted"/>
<evidence type="ECO:0000256" key="1">
    <source>
        <dbReference type="SAM" id="MobiDB-lite"/>
    </source>
</evidence>
<gene>
    <name evidence="3" type="ORF">MFIFM68171_10063</name>
</gene>
<accession>A0ABQ0GQ29</accession>
<name>A0ABQ0GQ29_9PEZI</name>
<dbReference type="RefSeq" id="XP_070921583.1">
    <property type="nucleotide sequence ID" value="XM_071065482.1"/>
</dbReference>
<keyword evidence="2" id="KW-0472">Membrane</keyword>
<comment type="caution">
    <text evidence="3">The sequence shown here is derived from an EMBL/GenBank/DDBJ whole genome shotgun (WGS) entry which is preliminary data.</text>
</comment>
<keyword evidence="4" id="KW-1185">Reference proteome</keyword>